<sequence length="94" mass="10806">MHHLQPQYKVPHRTTFSRTVILELYQSTVDSLKVEIASDMANSVESITFTTDMWTSRANESYIALKCHNMTPNFTIRHLLSRALTCQKATLHPT</sequence>
<name>A0A9J6HAQ2_HAELO</name>
<dbReference type="EMBL" id="JABSTR010003166">
    <property type="protein sequence ID" value="KAH9384803.1"/>
    <property type="molecule type" value="Genomic_DNA"/>
</dbReference>
<comment type="caution">
    <text evidence="6">The sequence shown here is derived from an EMBL/GenBank/DDBJ whole genome shotgun (WGS) entry which is preliminary data.</text>
</comment>
<evidence type="ECO:0000313" key="6">
    <source>
        <dbReference type="EMBL" id="KAH9384803.1"/>
    </source>
</evidence>
<accession>A0A9J6HAQ2</accession>
<dbReference type="AlphaFoldDB" id="A0A9J6HAQ2"/>
<comment type="subcellular location">
    <subcellularLocation>
        <location evidence="1">Nucleus</location>
    </subcellularLocation>
</comment>
<evidence type="ECO:0000256" key="1">
    <source>
        <dbReference type="ARBA" id="ARBA00004123"/>
    </source>
</evidence>
<organism evidence="6 7">
    <name type="scientific">Haemaphysalis longicornis</name>
    <name type="common">Bush tick</name>
    <dbReference type="NCBI Taxonomy" id="44386"/>
    <lineage>
        <taxon>Eukaryota</taxon>
        <taxon>Metazoa</taxon>
        <taxon>Ecdysozoa</taxon>
        <taxon>Arthropoda</taxon>
        <taxon>Chelicerata</taxon>
        <taxon>Arachnida</taxon>
        <taxon>Acari</taxon>
        <taxon>Parasitiformes</taxon>
        <taxon>Ixodida</taxon>
        <taxon>Ixodoidea</taxon>
        <taxon>Ixodidae</taxon>
        <taxon>Haemaphysalinae</taxon>
        <taxon>Haemaphysalis</taxon>
    </lineage>
</organism>
<keyword evidence="4" id="KW-0862">Zinc</keyword>
<dbReference type="Proteomes" id="UP000821853">
    <property type="component" value="Unassembled WGS sequence"/>
</dbReference>
<evidence type="ECO:0000256" key="5">
    <source>
        <dbReference type="ARBA" id="ARBA00023242"/>
    </source>
</evidence>
<keyword evidence="2" id="KW-0479">Metal-binding</keyword>
<dbReference type="OrthoDB" id="6513808at2759"/>
<evidence type="ECO:0000256" key="2">
    <source>
        <dbReference type="ARBA" id="ARBA00022723"/>
    </source>
</evidence>
<dbReference type="VEuPathDB" id="VectorBase:HLOH_055339"/>
<dbReference type="PANTHER" id="PTHR46481:SF10">
    <property type="entry name" value="ZINC FINGER BED DOMAIN-CONTAINING PROTEIN 39"/>
    <property type="match status" value="1"/>
</dbReference>
<dbReference type="GO" id="GO:0005634">
    <property type="term" value="C:nucleus"/>
    <property type="evidence" value="ECO:0007669"/>
    <property type="project" value="UniProtKB-SubCell"/>
</dbReference>
<dbReference type="PANTHER" id="PTHR46481">
    <property type="entry name" value="ZINC FINGER BED DOMAIN-CONTAINING PROTEIN 4"/>
    <property type="match status" value="1"/>
</dbReference>
<proteinExistence type="predicted"/>
<gene>
    <name evidence="6" type="ORF">HPB48_026817</name>
</gene>
<protein>
    <submittedName>
        <fullName evidence="6">Uncharacterized protein</fullName>
    </submittedName>
</protein>
<keyword evidence="3" id="KW-0863">Zinc-finger</keyword>
<evidence type="ECO:0000256" key="4">
    <source>
        <dbReference type="ARBA" id="ARBA00022833"/>
    </source>
</evidence>
<evidence type="ECO:0000313" key="7">
    <source>
        <dbReference type="Proteomes" id="UP000821853"/>
    </source>
</evidence>
<dbReference type="GO" id="GO:0008270">
    <property type="term" value="F:zinc ion binding"/>
    <property type="evidence" value="ECO:0007669"/>
    <property type="project" value="UniProtKB-KW"/>
</dbReference>
<keyword evidence="7" id="KW-1185">Reference proteome</keyword>
<dbReference type="InterPro" id="IPR052035">
    <property type="entry name" value="ZnF_BED_domain_contain"/>
</dbReference>
<reference evidence="6 7" key="1">
    <citation type="journal article" date="2020" name="Cell">
        <title>Large-Scale Comparative Analyses of Tick Genomes Elucidate Their Genetic Diversity and Vector Capacities.</title>
        <authorList>
            <consortium name="Tick Genome and Microbiome Consortium (TIGMIC)"/>
            <person name="Jia N."/>
            <person name="Wang J."/>
            <person name="Shi W."/>
            <person name="Du L."/>
            <person name="Sun Y."/>
            <person name="Zhan W."/>
            <person name="Jiang J.F."/>
            <person name="Wang Q."/>
            <person name="Zhang B."/>
            <person name="Ji P."/>
            <person name="Bell-Sakyi L."/>
            <person name="Cui X.M."/>
            <person name="Yuan T.T."/>
            <person name="Jiang B.G."/>
            <person name="Yang W.F."/>
            <person name="Lam T.T."/>
            <person name="Chang Q.C."/>
            <person name="Ding S.J."/>
            <person name="Wang X.J."/>
            <person name="Zhu J.G."/>
            <person name="Ruan X.D."/>
            <person name="Zhao L."/>
            <person name="Wei J.T."/>
            <person name="Ye R.Z."/>
            <person name="Que T.C."/>
            <person name="Du C.H."/>
            <person name="Zhou Y.H."/>
            <person name="Cheng J.X."/>
            <person name="Dai P.F."/>
            <person name="Guo W.B."/>
            <person name="Han X.H."/>
            <person name="Huang E.J."/>
            <person name="Li L.F."/>
            <person name="Wei W."/>
            <person name="Gao Y.C."/>
            <person name="Liu J.Z."/>
            <person name="Shao H.Z."/>
            <person name="Wang X."/>
            <person name="Wang C.C."/>
            <person name="Yang T.C."/>
            <person name="Huo Q.B."/>
            <person name="Li W."/>
            <person name="Chen H.Y."/>
            <person name="Chen S.E."/>
            <person name="Zhou L.G."/>
            <person name="Ni X.B."/>
            <person name="Tian J.H."/>
            <person name="Sheng Y."/>
            <person name="Liu T."/>
            <person name="Pan Y.S."/>
            <person name="Xia L.Y."/>
            <person name="Li J."/>
            <person name="Zhao F."/>
            <person name="Cao W.C."/>
        </authorList>
    </citation>
    <scope>NUCLEOTIDE SEQUENCE [LARGE SCALE GENOMIC DNA]</scope>
    <source>
        <strain evidence="6">HaeL-2018</strain>
    </source>
</reference>
<evidence type="ECO:0000256" key="3">
    <source>
        <dbReference type="ARBA" id="ARBA00022771"/>
    </source>
</evidence>
<keyword evidence="5" id="KW-0539">Nucleus</keyword>